<comment type="caution">
    <text evidence="9">The sequence shown here is derived from an EMBL/GenBank/DDBJ whole genome shotgun (WGS) entry which is preliminary data.</text>
</comment>
<organism evidence="9 10">
    <name type="scientific">Pagothenia borchgrevinki</name>
    <name type="common">Bald rockcod</name>
    <name type="synonym">Trematomus borchgrevinki</name>
    <dbReference type="NCBI Taxonomy" id="8213"/>
    <lineage>
        <taxon>Eukaryota</taxon>
        <taxon>Metazoa</taxon>
        <taxon>Chordata</taxon>
        <taxon>Craniata</taxon>
        <taxon>Vertebrata</taxon>
        <taxon>Euteleostomi</taxon>
        <taxon>Actinopterygii</taxon>
        <taxon>Neopterygii</taxon>
        <taxon>Teleostei</taxon>
        <taxon>Neoteleostei</taxon>
        <taxon>Acanthomorphata</taxon>
        <taxon>Eupercaria</taxon>
        <taxon>Perciformes</taxon>
        <taxon>Notothenioidei</taxon>
        <taxon>Nototheniidae</taxon>
        <taxon>Pagothenia</taxon>
    </lineage>
</organism>
<dbReference type="InterPro" id="IPR016202">
    <property type="entry name" value="DNase_I"/>
</dbReference>
<name>A0ABD2GLV1_PAGBO</name>
<dbReference type="EMBL" id="JBIYXZ010002078">
    <property type="protein sequence ID" value="KAL3054370.1"/>
    <property type="molecule type" value="Genomic_DNA"/>
</dbReference>
<keyword evidence="7" id="KW-0732">Signal</keyword>
<evidence type="ECO:0000256" key="2">
    <source>
        <dbReference type="ARBA" id="ARBA00022722"/>
    </source>
</evidence>
<gene>
    <name evidence="9" type="ORF">OYC64_006655</name>
</gene>
<dbReference type="SMART" id="SM00476">
    <property type="entry name" value="DNaseIc"/>
    <property type="match status" value="1"/>
</dbReference>
<protein>
    <recommendedName>
        <fullName evidence="8">Endonuclease/exonuclease/phosphatase domain-containing protein</fullName>
    </recommendedName>
</protein>
<evidence type="ECO:0000259" key="8">
    <source>
        <dbReference type="Pfam" id="PF03372"/>
    </source>
</evidence>
<feature type="region of interest" description="Disordered" evidence="6">
    <location>
        <begin position="296"/>
        <end position="324"/>
    </location>
</feature>
<dbReference type="PRINTS" id="PR00130">
    <property type="entry name" value="DNASEI"/>
</dbReference>
<keyword evidence="4" id="KW-0378">Hydrolase</keyword>
<keyword evidence="2" id="KW-0540">Nuclease</keyword>
<feature type="active site" evidence="5">
    <location>
        <position position="161"/>
    </location>
</feature>
<dbReference type="GO" id="GO:0004519">
    <property type="term" value="F:endonuclease activity"/>
    <property type="evidence" value="ECO:0007669"/>
    <property type="project" value="UniProtKB-KW"/>
</dbReference>
<sequence>MRLLCALGLLLALLHVTSCLLIGAFNIRNFGVKKSGIRESKTYKEEYEEAMEIITKIVQHYDIILIQEVRDPDGKVTERLMALVNKDIPINSPHHFDKISSDYLGPSSHKERYLFLYKDQTVTVTDSFQYPDTAGDFDRPPFIVKFSSTQTDVEFVLIPIHTSPSTDTTKEKTTLQELHALDKVVDAAEVQWTNTKNIMVLGDFNAGIRYVKAEDWKNIPLFTDKGFHSLINDVATTMAEKPIQTHDRIVVSDEMNKGVVKAEVFDFIKAYPPKKAKAEDVSDHFPVEVRLELKREVDPPGKAKRPLPEGLSKDPKKIKLSESE</sequence>
<dbReference type="InterPro" id="IPR005135">
    <property type="entry name" value="Endo/exonuclease/phosphatase"/>
</dbReference>
<proteinExistence type="inferred from homology"/>
<evidence type="ECO:0000256" key="6">
    <source>
        <dbReference type="SAM" id="MobiDB-lite"/>
    </source>
</evidence>
<feature type="compositionally biased region" description="Basic and acidic residues" evidence="6">
    <location>
        <begin position="311"/>
        <end position="324"/>
    </location>
</feature>
<reference evidence="9 10" key="1">
    <citation type="journal article" date="2022" name="G3 (Bethesda)">
        <title>Evaluating Illumina-, Nanopore-, and PacBio-based genome assembly strategies with the bald notothen, Trematomus borchgrevinki.</title>
        <authorList>
            <person name="Rayamajhi N."/>
            <person name="Cheng C.C."/>
            <person name="Catchen J.M."/>
        </authorList>
    </citation>
    <scope>NUCLEOTIDE SEQUENCE [LARGE SCALE GENOMIC DNA]</scope>
    <source>
        <strain evidence="9">AGRC-2024</strain>
    </source>
</reference>
<keyword evidence="10" id="KW-1185">Reference proteome</keyword>
<dbReference type="GO" id="GO:0016787">
    <property type="term" value="F:hydrolase activity"/>
    <property type="evidence" value="ECO:0007669"/>
    <property type="project" value="UniProtKB-KW"/>
</dbReference>
<dbReference type="PANTHER" id="PTHR11371:SF29">
    <property type="entry name" value="DEOXYRIBONUCLEASE-1-LIKE 2"/>
    <property type="match status" value="1"/>
</dbReference>
<evidence type="ECO:0000256" key="7">
    <source>
        <dbReference type="SAM" id="SignalP"/>
    </source>
</evidence>
<keyword evidence="3" id="KW-0255">Endonuclease</keyword>
<comment type="similarity">
    <text evidence="1">Belongs to the DNase I family.</text>
</comment>
<evidence type="ECO:0000313" key="9">
    <source>
        <dbReference type="EMBL" id="KAL3054370.1"/>
    </source>
</evidence>
<reference evidence="9 10" key="2">
    <citation type="journal article" date="2024" name="G3 (Bethesda)">
        <title>The genome of the cryopelagic Antarctic bald notothen, Trematomus borchgrevinki.</title>
        <authorList>
            <person name="Rayamajhi N."/>
            <person name="Rivera-Colon A.G."/>
            <person name="Minhas B.F."/>
            <person name="Cheng C.C."/>
            <person name="Catchen J.M."/>
        </authorList>
    </citation>
    <scope>NUCLEOTIDE SEQUENCE [LARGE SCALE GENOMIC DNA]</scope>
    <source>
        <strain evidence="9">AGRC-2024</strain>
    </source>
</reference>
<feature type="signal peptide" evidence="7">
    <location>
        <begin position="1"/>
        <end position="19"/>
    </location>
</feature>
<dbReference type="Gene3D" id="3.60.10.10">
    <property type="entry name" value="Endonuclease/exonuclease/phosphatase"/>
    <property type="match status" value="1"/>
</dbReference>
<dbReference type="InterPro" id="IPR036691">
    <property type="entry name" value="Endo/exonu/phosph_ase_sf"/>
</dbReference>
<evidence type="ECO:0000256" key="5">
    <source>
        <dbReference type="PIRSR" id="PIRSR000988-1"/>
    </source>
</evidence>
<accession>A0ABD2GLV1</accession>
<feature type="active site" evidence="5">
    <location>
        <position position="111"/>
    </location>
</feature>
<dbReference type="Proteomes" id="UP001619887">
    <property type="component" value="Unassembled WGS sequence"/>
</dbReference>
<evidence type="ECO:0000256" key="3">
    <source>
        <dbReference type="ARBA" id="ARBA00022759"/>
    </source>
</evidence>
<feature type="domain" description="Endonuclease/exonuclease/phosphatase" evidence="8">
    <location>
        <begin position="25"/>
        <end position="284"/>
    </location>
</feature>
<evidence type="ECO:0000256" key="1">
    <source>
        <dbReference type="ARBA" id="ARBA00007359"/>
    </source>
</evidence>
<evidence type="ECO:0000256" key="4">
    <source>
        <dbReference type="ARBA" id="ARBA00022801"/>
    </source>
</evidence>
<feature type="chain" id="PRO_5044809786" description="Endonuclease/exonuclease/phosphatase domain-containing protein" evidence="7">
    <location>
        <begin position="20"/>
        <end position="324"/>
    </location>
</feature>
<dbReference type="PANTHER" id="PTHR11371">
    <property type="entry name" value="DEOXYRIBONUCLEASE"/>
    <property type="match status" value="1"/>
</dbReference>
<evidence type="ECO:0000313" key="10">
    <source>
        <dbReference type="Proteomes" id="UP001619887"/>
    </source>
</evidence>
<dbReference type="Pfam" id="PF03372">
    <property type="entry name" value="Exo_endo_phos"/>
    <property type="match status" value="1"/>
</dbReference>
<dbReference type="PIRSF" id="PIRSF000988">
    <property type="entry name" value="DNase_I_euk"/>
    <property type="match status" value="1"/>
</dbReference>
<dbReference type="SUPFAM" id="SSF56219">
    <property type="entry name" value="DNase I-like"/>
    <property type="match status" value="1"/>
</dbReference>
<dbReference type="AlphaFoldDB" id="A0ABD2GLV1"/>